<keyword evidence="3" id="KW-1185">Reference proteome</keyword>
<reference evidence="2 3" key="1">
    <citation type="journal article" date="2018" name="Mol. Biol. Evol.">
        <title>Broad Genomic Sampling Reveals a Smut Pathogenic Ancestry of the Fungal Clade Ustilaginomycotina.</title>
        <authorList>
            <person name="Kijpornyongpan T."/>
            <person name="Mondo S.J."/>
            <person name="Barry K."/>
            <person name="Sandor L."/>
            <person name="Lee J."/>
            <person name="Lipzen A."/>
            <person name="Pangilinan J."/>
            <person name="LaButti K."/>
            <person name="Hainaut M."/>
            <person name="Henrissat B."/>
            <person name="Grigoriev I.V."/>
            <person name="Spatafora J.W."/>
            <person name="Aime M.C."/>
        </authorList>
    </citation>
    <scope>NUCLEOTIDE SEQUENCE [LARGE SCALE GENOMIC DNA]</scope>
    <source>
        <strain evidence="2 3">MCA 4186</strain>
    </source>
</reference>
<organism evidence="2 3">
    <name type="scientific">Tilletiopsis washingtonensis</name>
    <dbReference type="NCBI Taxonomy" id="58919"/>
    <lineage>
        <taxon>Eukaryota</taxon>
        <taxon>Fungi</taxon>
        <taxon>Dikarya</taxon>
        <taxon>Basidiomycota</taxon>
        <taxon>Ustilaginomycotina</taxon>
        <taxon>Exobasidiomycetes</taxon>
        <taxon>Entylomatales</taxon>
        <taxon>Entylomatales incertae sedis</taxon>
        <taxon>Tilletiopsis</taxon>
    </lineage>
</organism>
<evidence type="ECO:0000313" key="3">
    <source>
        <dbReference type="Proteomes" id="UP000245946"/>
    </source>
</evidence>
<evidence type="ECO:0000313" key="2">
    <source>
        <dbReference type="EMBL" id="PWO01291.1"/>
    </source>
</evidence>
<name>A0A316ZHQ6_9BASI</name>
<gene>
    <name evidence="2" type="ORF">FA09DRAFT_9120</name>
</gene>
<sequence length="154" mass="16192">MSVERRTLCTFGGCCDCDCDAEAWSSAYTGAKAPLEAPAAVAAAAAAKSGTARERSCSSMRVSHEDAQPRQSTHESRHGGHGGTRREEPSGERAARRCLDAAAPLDLPERLGLGPARARTRDLPPPRTMTRRRAASSTSEGSTCPLADVDGIRG</sequence>
<dbReference type="Proteomes" id="UP000245946">
    <property type="component" value="Unassembled WGS sequence"/>
</dbReference>
<feature type="region of interest" description="Disordered" evidence="1">
    <location>
        <begin position="109"/>
        <end position="154"/>
    </location>
</feature>
<dbReference type="RefSeq" id="XP_025601569.1">
    <property type="nucleotide sequence ID" value="XM_025745895.1"/>
</dbReference>
<evidence type="ECO:0000256" key="1">
    <source>
        <dbReference type="SAM" id="MobiDB-lite"/>
    </source>
</evidence>
<dbReference type="AlphaFoldDB" id="A0A316ZHQ6"/>
<dbReference type="GeneID" id="37273439"/>
<proteinExistence type="predicted"/>
<feature type="region of interest" description="Disordered" evidence="1">
    <location>
        <begin position="44"/>
        <end position="97"/>
    </location>
</feature>
<protein>
    <submittedName>
        <fullName evidence="2">Uncharacterized protein</fullName>
    </submittedName>
</protein>
<feature type="compositionally biased region" description="Basic and acidic residues" evidence="1">
    <location>
        <begin position="51"/>
        <end position="97"/>
    </location>
</feature>
<accession>A0A316ZHQ6</accession>
<dbReference type="EMBL" id="KZ819283">
    <property type="protein sequence ID" value="PWO01291.1"/>
    <property type="molecule type" value="Genomic_DNA"/>
</dbReference>